<dbReference type="InParanoid" id="B8M0B8"/>
<feature type="region of interest" description="Disordered" evidence="1">
    <location>
        <begin position="186"/>
        <end position="228"/>
    </location>
</feature>
<name>B8M0B8_TALSN</name>
<feature type="compositionally biased region" description="Basic residues" evidence="1">
    <location>
        <begin position="203"/>
        <end position="213"/>
    </location>
</feature>
<proteinExistence type="predicted"/>
<feature type="region of interest" description="Disordered" evidence="1">
    <location>
        <begin position="1"/>
        <end position="31"/>
    </location>
</feature>
<dbReference type="AlphaFoldDB" id="B8M0B8"/>
<evidence type="ECO:0000313" key="3">
    <source>
        <dbReference type="Proteomes" id="UP000001745"/>
    </source>
</evidence>
<dbReference type="Proteomes" id="UP000001745">
    <property type="component" value="Unassembled WGS sequence"/>
</dbReference>
<accession>B8M0B8</accession>
<feature type="compositionally biased region" description="Low complexity" evidence="1">
    <location>
        <begin position="187"/>
        <end position="202"/>
    </location>
</feature>
<dbReference type="eggNOG" id="ENOG502T3RT">
    <property type="taxonomic scope" value="Eukaryota"/>
</dbReference>
<dbReference type="VEuPathDB" id="FungiDB:TSTA_084460"/>
<reference evidence="3" key="1">
    <citation type="journal article" date="2015" name="Genome Announc.">
        <title>Genome sequence of the AIDS-associated pathogen Penicillium marneffei (ATCC18224) and its near taxonomic relative Talaromyces stipitatus (ATCC10500).</title>
        <authorList>
            <person name="Nierman W.C."/>
            <person name="Fedorova-Abrams N.D."/>
            <person name="Andrianopoulos A."/>
        </authorList>
    </citation>
    <scope>NUCLEOTIDE SEQUENCE [LARGE SCALE GENOMIC DNA]</scope>
    <source>
        <strain evidence="3">ATCC 10500 / CBS 375.48 / QM 6759 / NRRL 1006</strain>
    </source>
</reference>
<dbReference type="RefSeq" id="XP_002478178.1">
    <property type="nucleotide sequence ID" value="XM_002478133.1"/>
</dbReference>
<dbReference type="GeneID" id="8101539"/>
<dbReference type="OrthoDB" id="4207386at2759"/>
<keyword evidence="3" id="KW-1185">Reference proteome</keyword>
<dbReference type="OMA" id="WERITHR"/>
<dbReference type="HOGENOM" id="CLU_1062360_0_0_1"/>
<evidence type="ECO:0000256" key="1">
    <source>
        <dbReference type="SAM" id="MobiDB-lite"/>
    </source>
</evidence>
<organism evidence="2 3">
    <name type="scientific">Talaromyces stipitatus (strain ATCC 10500 / CBS 375.48 / QM 6759 / NRRL 1006)</name>
    <name type="common">Penicillium stipitatum</name>
    <dbReference type="NCBI Taxonomy" id="441959"/>
    <lineage>
        <taxon>Eukaryota</taxon>
        <taxon>Fungi</taxon>
        <taxon>Dikarya</taxon>
        <taxon>Ascomycota</taxon>
        <taxon>Pezizomycotina</taxon>
        <taxon>Eurotiomycetes</taxon>
        <taxon>Eurotiomycetidae</taxon>
        <taxon>Eurotiales</taxon>
        <taxon>Trichocomaceae</taxon>
        <taxon>Talaromyces</taxon>
        <taxon>Talaromyces sect. Talaromyces</taxon>
    </lineage>
</organism>
<protein>
    <submittedName>
        <fullName evidence="2">Uncharacterized protein</fullName>
    </submittedName>
</protein>
<gene>
    <name evidence="2" type="ORF">TSTA_084460</name>
</gene>
<evidence type="ECO:0000313" key="2">
    <source>
        <dbReference type="EMBL" id="EED21215.1"/>
    </source>
</evidence>
<sequence length="262" mass="30919">MDSSRYWPPPNGVRSRRALENGDFTARNPETGPYGSSLKCLPRERSNYMRWWRQATLHMEQLLWGDHSERQSAKERIDQVNEEIRAFNITCNRNEECGTIDGIDWIRAGRQLDLAVRDKCFYNSTARFEDVRDFIWERIQNRTYPEAWEVTWYKFEDKIRKRSSNFENIRNGNDLDIQDGAYRFYENPMTSSPSVNTPSSSIPRRRSARHQNRHGPLSVQGGGISRRGGAELRLSHRRHRLRLEELETQLASPGWKKMETLR</sequence>
<dbReference type="EMBL" id="EQ962653">
    <property type="protein sequence ID" value="EED21215.1"/>
    <property type="molecule type" value="Genomic_DNA"/>
</dbReference>